<evidence type="ECO:0000259" key="1">
    <source>
        <dbReference type="Pfam" id="PF02230"/>
    </source>
</evidence>
<dbReference type="GO" id="GO:0016787">
    <property type="term" value="F:hydrolase activity"/>
    <property type="evidence" value="ECO:0007669"/>
    <property type="project" value="InterPro"/>
</dbReference>
<dbReference type="Pfam" id="PF02230">
    <property type="entry name" value="Abhydrolase_2"/>
    <property type="match status" value="1"/>
</dbReference>
<feature type="domain" description="Phospholipase/carboxylesterase/thioesterase" evidence="1">
    <location>
        <begin position="89"/>
        <end position="203"/>
    </location>
</feature>
<dbReference type="InterPro" id="IPR029058">
    <property type="entry name" value="AB_hydrolase_fold"/>
</dbReference>
<sequence>MSTLPMNPPAVASIELLSGAASPRPLFVLLHDAGGSALDMLELGSRLGDAFAESAVLIPEGLTGPVKAGDNDGALAGQVNALADFLRLQQQRFGVLQSDTALAGFGAGATLALALSDAHDGLVGRVLAFGGCYAVWPAKAPALTTLHLLHGQNDAVVPVARTRQDFAHLMELGADATLDVASTLGHELHPALMDQAVTRLQTCVPLRFWKTL</sequence>
<protein>
    <submittedName>
        <fullName evidence="2">Esterase</fullName>
    </submittedName>
</protein>
<dbReference type="NCBIfam" id="NF008525">
    <property type="entry name" value="PRK11460.1"/>
    <property type="match status" value="1"/>
</dbReference>
<proteinExistence type="predicted"/>
<name>A0AAU7LR71_9BURK</name>
<dbReference type="EMBL" id="CP157675">
    <property type="protein sequence ID" value="XBP70086.1"/>
    <property type="molecule type" value="Genomic_DNA"/>
</dbReference>
<reference evidence="2" key="1">
    <citation type="submission" date="2024-05" db="EMBL/GenBank/DDBJ databases">
        <authorList>
            <person name="Bunk B."/>
            <person name="Swiderski J."/>
            <person name="Sproer C."/>
            <person name="Thiel V."/>
        </authorList>
    </citation>
    <scope>NUCLEOTIDE SEQUENCE</scope>
    <source>
        <strain evidence="2">DSM 17735</strain>
    </source>
</reference>
<dbReference type="Gene3D" id="3.40.50.1820">
    <property type="entry name" value="alpha/beta hydrolase"/>
    <property type="match status" value="1"/>
</dbReference>
<evidence type="ECO:0000313" key="2">
    <source>
        <dbReference type="EMBL" id="XBP70086.1"/>
    </source>
</evidence>
<organism evidence="2">
    <name type="scientific">Polaromonas hydrogenivorans</name>
    <dbReference type="NCBI Taxonomy" id="335476"/>
    <lineage>
        <taxon>Bacteria</taxon>
        <taxon>Pseudomonadati</taxon>
        <taxon>Pseudomonadota</taxon>
        <taxon>Betaproteobacteria</taxon>
        <taxon>Burkholderiales</taxon>
        <taxon>Comamonadaceae</taxon>
        <taxon>Polaromonas</taxon>
    </lineage>
</organism>
<gene>
    <name evidence="2" type="primary">ypfH</name>
    <name evidence="2" type="ORF">ABLV49_19810</name>
</gene>
<dbReference type="InterPro" id="IPR003140">
    <property type="entry name" value="PLipase/COase/thioEstase"/>
</dbReference>
<dbReference type="AlphaFoldDB" id="A0AAU7LR71"/>
<dbReference type="SUPFAM" id="SSF53474">
    <property type="entry name" value="alpha/beta-Hydrolases"/>
    <property type="match status" value="1"/>
</dbReference>
<accession>A0AAU7LR71</accession>
<dbReference type="RefSeq" id="WP_349279174.1">
    <property type="nucleotide sequence ID" value="NZ_CBCSCU010000007.1"/>
</dbReference>